<dbReference type="Gene3D" id="1.10.3210.10">
    <property type="entry name" value="Hypothetical protein af1432"/>
    <property type="match status" value="2"/>
</dbReference>
<dbReference type="SMART" id="SM00471">
    <property type="entry name" value="HDc"/>
    <property type="match status" value="1"/>
</dbReference>
<dbReference type="InterPro" id="IPR037522">
    <property type="entry name" value="HD_GYP_dom"/>
</dbReference>
<dbReference type="Proteomes" id="UP000019812">
    <property type="component" value="Unassembled WGS sequence"/>
</dbReference>
<evidence type="ECO:0000313" key="3">
    <source>
        <dbReference type="EMBL" id="KFB67575.1"/>
    </source>
</evidence>
<dbReference type="STRING" id="1457154.CAPSK01_003018"/>
<sequence>MHHRYPLHIHISTLFLALILLVCGVLGGIGYQLSSKLLEESAADLTARISRAALLEMRRIIEPAEVATRLLSLQRVTSATSLKERLDSLEFMRQALDSSPALSSLYVGYDNGDFFLVGRVGHGSASEAARAPAGANYVVQSIERVGAAPRGRFIYLDAALQTLRDDDRPDYAAAYDPRDRIWYTEGQASPTQVKTPPYLFFSSRRVGTTLASRAGGGRSVVGADILLDTLGKSLAGQKVTPGSEMVLVNAQGYVLAHEDVSRMVLASPESDGKPSLARIDELAVPVLVPLLAVVRQMQGQEAAYALGVKVGGNEWRVSVNRLMLEGVPPLYLVTAIPENELMAGALQVIRQSAAATLLVLLLSIPLTWLLAQSISQSLRRLASEAEAIRHFEFSRPIVLESSIKEVTELALTMDGMKRTIHRFLDINQTVAAEQNFDRLLPRLLADTLSASGTRAGVLYLAEASQLNPAVALDDNGSVLAGELPSLDVAHAGPLLGAALAEGIARAGRLQPEDLDSLGYRGLATANLAQTSHAMAVPLCNRKNELVGAMILLSETETDSHRLSFVKALSGSAAVSLESKALIKAQKDLFEAFIQLIAAAIDAKSPYTGGHCARVPELTKMLAHAACAARCGPYQDFQLSEDDWEVLHVAAWLHDCGKVTTPEYVVDKATKLETIHDRIHEVRMRFEVLKRDAEISSLQAMAAGKDAETVRCQLAAELQQLDEDFAFVARCNEGGEFMAPESIDRLQAIAARTWLRTLDDRIGISHEEKLRKARTPCSALPVAEALLADKPEHLIARQAQDRMPENNRWGFRMQVPPLLYNRGELYNLSVARGTLSTEERYKINEHIVQTLVMLSQLPFPRHLRQVPEIAGGHHEKMDGSGYPRQLRREQMSPLARMMAIADIFEALTAVDRPYKKGKTLSEALAIMSRMQQEQHIDPELFALFLRAGVYLDYAQRFMQPEQVDAVDVEALLAATLRWPPAV</sequence>
<dbReference type="RefSeq" id="WP_034927280.1">
    <property type="nucleotide sequence ID" value="NZ_JDSS02000027.1"/>
</dbReference>
<gene>
    <name evidence="3" type="primary">rpfG_2</name>
    <name evidence="3" type="ORF">CAPSK01_003018</name>
</gene>
<reference evidence="3 4" key="1">
    <citation type="submission" date="2014-07" db="EMBL/GenBank/DDBJ databases">
        <title>Expanding our view of genomic diversity in Candidatus Accumulibacter clades.</title>
        <authorList>
            <person name="Skennerton C.T."/>
            <person name="Barr J.J."/>
            <person name="Slater F.R."/>
            <person name="Bond P.L."/>
            <person name="Tyson G.W."/>
        </authorList>
    </citation>
    <scope>NUCLEOTIDE SEQUENCE [LARGE SCALE GENOMIC DNA]</scope>
    <source>
        <strain evidence="4">SK-01</strain>
    </source>
</reference>
<organism evidence="3 4">
    <name type="scientific">Candidatus Accumulibacter vicinus</name>
    <dbReference type="NCBI Taxonomy" id="2954382"/>
    <lineage>
        <taxon>Bacteria</taxon>
        <taxon>Pseudomonadati</taxon>
        <taxon>Pseudomonadota</taxon>
        <taxon>Betaproteobacteria</taxon>
        <taxon>Candidatus Accumulibacter</taxon>
    </lineage>
</organism>
<dbReference type="PANTHER" id="PTHR43155:SF2">
    <property type="entry name" value="CYCLIC DI-GMP PHOSPHODIESTERASE PA4108"/>
    <property type="match status" value="1"/>
</dbReference>
<dbReference type="AlphaFoldDB" id="A0A084XYN1"/>
<dbReference type="PROSITE" id="PS50885">
    <property type="entry name" value="HAMP"/>
    <property type="match status" value="1"/>
</dbReference>
<accession>A0A084XYN1</accession>
<evidence type="ECO:0000259" key="2">
    <source>
        <dbReference type="PROSITE" id="PS51832"/>
    </source>
</evidence>
<dbReference type="InterPro" id="IPR029016">
    <property type="entry name" value="GAF-like_dom_sf"/>
</dbReference>
<dbReference type="GO" id="GO:0016020">
    <property type="term" value="C:membrane"/>
    <property type="evidence" value="ECO:0007669"/>
    <property type="project" value="InterPro"/>
</dbReference>
<dbReference type="PROSITE" id="PS51832">
    <property type="entry name" value="HD_GYP"/>
    <property type="match status" value="1"/>
</dbReference>
<keyword evidence="3" id="KW-0378">Hydrolase</keyword>
<dbReference type="Pfam" id="PF13487">
    <property type="entry name" value="HD_5"/>
    <property type="match status" value="1"/>
</dbReference>
<dbReference type="SUPFAM" id="SSF55781">
    <property type="entry name" value="GAF domain-like"/>
    <property type="match status" value="1"/>
</dbReference>
<evidence type="ECO:0000259" key="1">
    <source>
        <dbReference type="PROSITE" id="PS50885"/>
    </source>
</evidence>
<feature type="domain" description="HAMP" evidence="1">
    <location>
        <begin position="372"/>
        <end position="425"/>
    </location>
</feature>
<dbReference type="EMBL" id="JDSS02000027">
    <property type="protein sequence ID" value="KFB67575.1"/>
    <property type="molecule type" value="Genomic_DNA"/>
</dbReference>
<dbReference type="SUPFAM" id="SSF109604">
    <property type="entry name" value="HD-domain/PDEase-like"/>
    <property type="match status" value="2"/>
</dbReference>
<dbReference type="EC" id="3.1.4.52" evidence="3"/>
<dbReference type="InterPro" id="IPR003660">
    <property type="entry name" value="HAMP_dom"/>
</dbReference>
<dbReference type="PANTHER" id="PTHR43155">
    <property type="entry name" value="CYCLIC DI-GMP PHOSPHODIESTERASE PA4108-RELATED"/>
    <property type="match status" value="1"/>
</dbReference>
<dbReference type="CDD" id="cd00077">
    <property type="entry name" value="HDc"/>
    <property type="match status" value="2"/>
</dbReference>
<dbReference type="GO" id="GO:0071111">
    <property type="term" value="F:cyclic-guanylate-specific phosphodiesterase activity"/>
    <property type="evidence" value="ECO:0007669"/>
    <property type="project" value="UniProtKB-EC"/>
</dbReference>
<evidence type="ECO:0000313" key="4">
    <source>
        <dbReference type="Proteomes" id="UP000019812"/>
    </source>
</evidence>
<comment type="caution">
    <text evidence="3">The sequence shown here is derived from an EMBL/GenBank/DDBJ whole genome shotgun (WGS) entry which is preliminary data.</text>
</comment>
<dbReference type="Gene3D" id="6.10.340.10">
    <property type="match status" value="1"/>
</dbReference>
<proteinExistence type="predicted"/>
<dbReference type="Gene3D" id="3.30.450.40">
    <property type="match status" value="1"/>
</dbReference>
<dbReference type="InterPro" id="IPR003607">
    <property type="entry name" value="HD/PDEase_dom"/>
</dbReference>
<dbReference type="Gene3D" id="3.30.450.20">
    <property type="entry name" value="PAS domain"/>
    <property type="match status" value="1"/>
</dbReference>
<dbReference type="GO" id="GO:0007165">
    <property type="term" value="P:signal transduction"/>
    <property type="evidence" value="ECO:0007669"/>
    <property type="project" value="InterPro"/>
</dbReference>
<name>A0A084XYN1_9PROT</name>
<protein>
    <submittedName>
        <fullName evidence="3">Cyclic di-GMP phosphodiesterase response regulator RpfG</fullName>
        <ecNumber evidence="3">3.1.4.52</ecNumber>
    </submittedName>
</protein>
<feature type="domain" description="HD-GYP" evidence="2">
    <location>
        <begin position="758"/>
        <end position="959"/>
    </location>
</feature>